<sequence>MTIHWHLLNCADKPYTVQRSIQKEVDDVIGRERQPRWEDNKKMPYTMATIWEMYRWRTVAPLSIPRDRNKNDNAPVSQSVLRTRAPKARDKARAICL</sequence>
<reference evidence="6 7" key="1">
    <citation type="journal article" date="2023" name="Arcadia Sci">
        <title>De novo assembly of a long-read Amblyomma americanum tick genome.</title>
        <authorList>
            <person name="Chou S."/>
            <person name="Poskanzer K.E."/>
            <person name="Rollins M."/>
            <person name="Thuy-Boun P.S."/>
        </authorList>
    </citation>
    <scope>NUCLEOTIDE SEQUENCE [LARGE SCALE GENOMIC DNA]</scope>
    <source>
        <strain evidence="6">F_SG_1</strain>
        <tissue evidence="6">Salivary glands</tissue>
    </source>
</reference>
<keyword evidence="3" id="KW-0408">Iron</keyword>
<organism evidence="6 7">
    <name type="scientific">Amblyomma americanum</name>
    <name type="common">Lone star tick</name>
    <dbReference type="NCBI Taxonomy" id="6943"/>
    <lineage>
        <taxon>Eukaryota</taxon>
        <taxon>Metazoa</taxon>
        <taxon>Ecdysozoa</taxon>
        <taxon>Arthropoda</taxon>
        <taxon>Chelicerata</taxon>
        <taxon>Arachnida</taxon>
        <taxon>Acari</taxon>
        <taxon>Parasitiformes</taxon>
        <taxon>Ixodida</taxon>
        <taxon>Ixodoidea</taxon>
        <taxon>Ixodidae</taxon>
        <taxon>Amblyomminae</taxon>
        <taxon>Amblyomma</taxon>
    </lineage>
</organism>
<accession>A0AAQ4EFK5</accession>
<evidence type="ECO:0000256" key="3">
    <source>
        <dbReference type="ARBA" id="ARBA00023004"/>
    </source>
</evidence>
<dbReference type="GO" id="GO:0020037">
    <property type="term" value="F:heme binding"/>
    <property type="evidence" value="ECO:0007669"/>
    <property type="project" value="InterPro"/>
</dbReference>
<evidence type="ECO:0000256" key="4">
    <source>
        <dbReference type="ARBA" id="ARBA00023033"/>
    </source>
</evidence>
<dbReference type="Proteomes" id="UP001321473">
    <property type="component" value="Unassembled WGS sequence"/>
</dbReference>
<evidence type="ECO:0000313" key="6">
    <source>
        <dbReference type="EMBL" id="KAK8773496.1"/>
    </source>
</evidence>
<dbReference type="InterPro" id="IPR050182">
    <property type="entry name" value="Cytochrome_P450_fam2"/>
</dbReference>
<gene>
    <name evidence="6" type="ORF">V5799_011978</name>
</gene>
<proteinExistence type="inferred from homology"/>
<keyword evidence="4" id="KW-0503">Monooxygenase</keyword>
<dbReference type="GO" id="GO:0005506">
    <property type="term" value="F:iron ion binding"/>
    <property type="evidence" value="ECO:0007669"/>
    <property type="project" value="InterPro"/>
</dbReference>
<name>A0AAQ4EFK5_AMBAM</name>
<dbReference type="GO" id="GO:0006805">
    <property type="term" value="P:xenobiotic metabolic process"/>
    <property type="evidence" value="ECO:0007669"/>
    <property type="project" value="TreeGrafter"/>
</dbReference>
<feature type="compositionally biased region" description="Polar residues" evidence="5">
    <location>
        <begin position="72"/>
        <end position="81"/>
    </location>
</feature>
<dbReference type="SUPFAM" id="SSF48264">
    <property type="entry name" value="Cytochrome P450"/>
    <property type="match status" value="1"/>
</dbReference>
<dbReference type="PANTHER" id="PTHR24300:SF375">
    <property type="entry name" value="CYTOCHROME P450 FAMILY"/>
    <property type="match status" value="1"/>
</dbReference>
<keyword evidence="7" id="KW-1185">Reference proteome</keyword>
<protein>
    <recommendedName>
        <fullName evidence="8">Cytochrome</fullName>
    </recommendedName>
</protein>
<dbReference type="GO" id="GO:0016712">
    <property type="term" value="F:oxidoreductase activity, acting on paired donors, with incorporation or reduction of molecular oxygen, reduced flavin or flavoprotein as one donor, and incorporation of one atom of oxygen"/>
    <property type="evidence" value="ECO:0007669"/>
    <property type="project" value="TreeGrafter"/>
</dbReference>
<evidence type="ECO:0000313" key="7">
    <source>
        <dbReference type="Proteomes" id="UP001321473"/>
    </source>
</evidence>
<evidence type="ECO:0000256" key="1">
    <source>
        <dbReference type="ARBA" id="ARBA00010617"/>
    </source>
</evidence>
<comment type="similarity">
    <text evidence="1">Belongs to the cytochrome P450 family.</text>
</comment>
<evidence type="ECO:0000256" key="5">
    <source>
        <dbReference type="SAM" id="MobiDB-lite"/>
    </source>
</evidence>
<dbReference type="GO" id="GO:0005737">
    <property type="term" value="C:cytoplasm"/>
    <property type="evidence" value="ECO:0007669"/>
    <property type="project" value="TreeGrafter"/>
</dbReference>
<dbReference type="AlphaFoldDB" id="A0AAQ4EFK5"/>
<keyword evidence="4" id="KW-0560">Oxidoreductase</keyword>
<evidence type="ECO:0008006" key="8">
    <source>
        <dbReference type="Google" id="ProtNLM"/>
    </source>
</evidence>
<dbReference type="GO" id="GO:0006082">
    <property type="term" value="P:organic acid metabolic process"/>
    <property type="evidence" value="ECO:0007669"/>
    <property type="project" value="TreeGrafter"/>
</dbReference>
<dbReference type="InterPro" id="IPR036396">
    <property type="entry name" value="Cyt_P450_sf"/>
</dbReference>
<dbReference type="Pfam" id="PF00067">
    <property type="entry name" value="p450"/>
    <property type="match status" value="1"/>
</dbReference>
<keyword evidence="2" id="KW-0479">Metal-binding</keyword>
<comment type="caution">
    <text evidence="6">The sequence shown here is derived from an EMBL/GenBank/DDBJ whole genome shotgun (WGS) entry which is preliminary data.</text>
</comment>
<dbReference type="Gene3D" id="1.10.630.10">
    <property type="entry name" value="Cytochrome P450"/>
    <property type="match status" value="1"/>
</dbReference>
<dbReference type="EMBL" id="JARKHS020016830">
    <property type="protein sequence ID" value="KAK8773496.1"/>
    <property type="molecule type" value="Genomic_DNA"/>
</dbReference>
<dbReference type="PANTHER" id="PTHR24300">
    <property type="entry name" value="CYTOCHROME P450 508A4-RELATED"/>
    <property type="match status" value="1"/>
</dbReference>
<feature type="region of interest" description="Disordered" evidence="5">
    <location>
        <begin position="64"/>
        <end position="84"/>
    </location>
</feature>
<feature type="non-terminal residue" evidence="6">
    <location>
        <position position="97"/>
    </location>
</feature>
<dbReference type="InterPro" id="IPR001128">
    <property type="entry name" value="Cyt_P450"/>
</dbReference>
<evidence type="ECO:0000256" key="2">
    <source>
        <dbReference type="ARBA" id="ARBA00022723"/>
    </source>
</evidence>